<evidence type="ECO:0000256" key="6">
    <source>
        <dbReference type="ARBA" id="ARBA00022994"/>
    </source>
</evidence>
<dbReference type="GO" id="GO:0015948">
    <property type="term" value="P:methanogenesis"/>
    <property type="evidence" value="ECO:0007669"/>
    <property type="project" value="UniProtKB-UniRule"/>
</dbReference>
<gene>
    <name evidence="9" type="ordered locus">Mboo_0583</name>
</gene>
<protein>
    <recommendedName>
        <fullName evidence="8">Methyl-coenzyme M reductase subunit gamma</fullName>
        <ecNumber evidence="8">2.8.4.1</ecNumber>
    </recommendedName>
</protein>
<dbReference type="eggNOG" id="arCOG04858">
    <property type="taxonomic scope" value="Archaea"/>
</dbReference>
<dbReference type="Gene3D" id="3.90.320.20">
    <property type="entry name" value="Methyl-coenzyme M reductase, gamma subunit"/>
    <property type="match status" value="1"/>
</dbReference>
<evidence type="ECO:0000256" key="4">
    <source>
        <dbReference type="ARBA" id="ARBA00011155"/>
    </source>
</evidence>
<evidence type="ECO:0000256" key="1">
    <source>
        <dbReference type="ARBA" id="ARBA00001952"/>
    </source>
</evidence>
<evidence type="ECO:0000313" key="9">
    <source>
        <dbReference type="EMBL" id="ABS55101.1"/>
    </source>
</evidence>
<accession>A7I5U0</accession>
<comment type="similarity">
    <text evidence="3">Belongs to the methyl-coenzyme M reductase gamma subunit family.</text>
</comment>
<name>A7I5U0_METB6</name>
<dbReference type="HOGENOM" id="CLU_1092436_0_0_2"/>
<dbReference type="AlphaFoldDB" id="A7I5U0"/>
<keyword evidence="5 8" id="KW-0808">Transferase</keyword>
<evidence type="ECO:0000256" key="3">
    <source>
        <dbReference type="ARBA" id="ARBA00008740"/>
    </source>
</evidence>
<evidence type="ECO:0000256" key="5">
    <source>
        <dbReference type="ARBA" id="ARBA00022679"/>
    </source>
</evidence>
<dbReference type="Proteomes" id="UP000002408">
    <property type="component" value="Chromosome"/>
</dbReference>
<evidence type="ECO:0000256" key="7">
    <source>
        <dbReference type="ARBA" id="ARBA00047772"/>
    </source>
</evidence>
<comment type="catalytic activity">
    <reaction evidence="7">
        <text>coenzyme B + methyl-coenzyme M = methane + coenzyme M-coenzyme B heterodisulfide</text>
        <dbReference type="Rhea" id="RHEA:12532"/>
        <dbReference type="ChEBI" id="CHEBI:16183"/>
        <dbReference type="ChEBI" id="CHEBI:58286"/>
        <dbReference type="ChEBI" id="CHEBI:58411"/>
        <dbReference type="ChEBI" id="CHEBI:58596"/>
        <dbReference type="EC" id="2.8.4.1"/>
    </reaction>
    <physiologicalReaction direction="left-to-right" evidence="7">
        <dbReference type="Rhea" id="RHEA:12533"/>
    </physiologicalReaction>
</comment>
<dbReference type="NCBIfam" id="TIGR03259">
    <property type="entry name" value="met_CoM_red_gam"/>
    <property type="match status" value="1"/>
</dbReference>
<dbReference type="SUPFAM" id="SSF55088">
    <property type="entry name" value="Methyl-coenzyme M reductase subunits"/>
    <property type="match status" value="1"/>
</dbReference>
<organism evidence="9 10">
    <name type="scientific">Methanoregula boonei (strain DSM 21154 / JCM 14090 / 6A8)</name>
    <dbReference type="NCBI Taxonomy" id="456442"/>
    <lineage>
        <taxon>Archaea</taxon>
        <taxon>Methanobacteriati</taxon>
        <taxon>Methanobacteriota</taxon>
        <taxon>Stenosarchaea group</taxon>
        <taxon>Methanomicrobia</taxon>
        <taxon>Methanomicrobiales</taxon>
        <taxon>Methanoregulaceae</taxon>
        <taxon>Methanoregula</taxon>
    </lineage>
</organism>
<dbReference type="InterPro" id="IPR009024">
    <property type="entry name" value="Me_CoM_Rdtase_Fd-like_fold"/>
</dbReference>
<evidence type="ECO:0000313" key="10">
    <source>
        <dbReference type="Proteomes" id="UP000002408"/>
    </source>
</evidence>
<dbReference type="InterPro" id="IPR003178">
    <property type="entry name" value="Me_CoM_Rdtase_gsu"/>
</dbReference>
<keyword evidence="6 8" id="KW-0484">Methanogenesis</keyword>
<dbReference type="GO" id="GO:0050524">
    <property type="term" value="F:coenzyme-B sulfoethylthiotransferase activity"/>
    <property type="evidence" value="ECO:0007669"/>
    <property type="project" value="UniProtKB-UniRule"/>
</dbReference>
<reference evidence="10" key="1">
    <citation type="journal article" date="2015" name="Microbiology">
        <title>Genome of Methanoregula boonei 6A8 reveals adaptations to oligotrophic peatland environments.</title>
        <authorList>
            <person name="Braeuer S."/>
            <person name="Cadillo-Quiroz H."/>
            <person name="Kyrpides N."/>
            <person name="Woyke T."/>
            <person name="Goodwin L."/>
            <person name="Detter C."/>
            <person name="Podell S."/>
            <person name="Yavitt J.B."/>
            <person name="Zinder S.H."/>
        </authorList>
    </citation>
    <scope>NUCLEOTIDE SEQUENCE [LARGE SCALE GENOMIC DNA]</scope>
    <source>
        <strain evidence="10">DSM 21154 / JCM 14090 / 6A8</strain>
    </source>
</reference>
<dbReference type="EC" id="2.8.4.1" evidence="8"/>
<dbReference type="InterPro" id="IPR036994">
    <property type="entry name" value="Me_CoM_Rdtase_gsu_sf"/>
</dbReference>
<dbReference type="Pfam" id="PF02240">
    <property type="entry name" value="MCR_gamma"/>
    <property type="match status" value="1"/>
</dbReference>
<comment type="subunit">
    <text evidence="8">Hexamer of two alpha, two beta, and two gamma chains.</text>
</comment>
<comment type="cofactor">
    <cofactor evidence="1">
        <name>coenzyme F430</name>
        <dbReference type="ChEBI" id="CHEBI:60540"/>
    </cofactor>
</comment>
<dbReference type="RefSeq" id="WP_012106122.1">
    <property type="nucleotide sequence ID" value="NC_009712.1"/>
</dbReference>
<proteinExistence type="inferred from homology"/>
<dbReference type="GeneID" id="5411512"/>
<dbReference type="OrthoDB" id="52520at2157"/>
<dbReference type="PIRSF" id="PIRSF000264">
    <property type="entry name" value="Meth_CoM_rd_gama"/>
    <property type="match status" value="1"/>
</dbReference>
<dbReference type="UniPathway" id="UPA00646">
    <property type="reaction ID" value="UER00699"/>
</dbReference>
<sequence>MAYKPQYCPGQTQVAENRRKQLDPNHKLEKIRDVTDKDLVLIMGHRAPGSAYRAVHPPLSEQQEPACPIRKIVTPTDGAKAGDRVRYIQFSDSMYNAPCQPYQRSWLESYRYRGIDPGTLSGRQIIECRERDLEKYAKELVNTELFDPALTGVRGCTVHGHSLRLDENGLMFDMLQRCILDKKSGVIKYVKDQVGVPLDSEVKVGKAQDEKWLKSHTTMYHSLVGTGFRDDAEYVEYIQRIHALRVKYGFMPKE</sequence>
<comment type="subunit">
    <text evidence="4">MCR is a hexamer of two alpha, two beta, and two gamma chains, forming a dimer of heterotrimers.</text>
</comment>
<evidence type="ECO:0000256" key="8">
    <source>
        <dbReference type="PIRNR" id="PIRNR000264"/>
    </source>
</evidence>
<evidence type="ECO:0000256" key="2">
    <source>
        <dbReference type="ARBA" id="ARBA00005149"/>
    </source>
</evidence>
<keyword evidence="10" id="KW-1185">Reference proteome</keyword>
<dbReference type="EMBL" id="CP000780">
    <property type="protein sequence ID" value="ABS55101.1"/>
    <property type="molecule type" value="Genomic_DNA"/>
</dbReference>
<comment type="pathway">
    <text evidence="2 8">One-carbon metabolism; methyl-coenzyme M reduction; methane from methyl-coenzyme M: step 1/1.</text>
</comment>
<dbReference type="STRING" id="456442.Mboo_0583"/>
<dbReference type="KEGG" id="mbn:Mboo_0583"/>